<feature type="domain" description="Phospholipid/glycerol acyltransferase" evidence="15">
    <location>
        <begin position="198"/>
        <end position="308"/>
    </location>
</feature>
<feature type="transmembrane region" description="Helical" evidence="14">
    <location>
        <begin position="111"/>
        <end position="129"/>
    </location>
</feature>
<keyword evidence="17" id="KW-1185">Reference proteome</keyword>
<evidence type="ECO:0000259" key="15">
    <source>
        <dbReference type="SMART" id="SM00563"/>
    </source>
</evidence>
<comment type="pathway">
    <text evidence="2">Lipid metabolism.</text>
</comment>
<comment type="caution">
    <text evidence="16">The sequence shown here is derived from an EMBL/GenBank/DDBJ whole genome shotgun (WGS) entry which is preliminary data.</text>
</comment>
<keyword evidence="5" id="KW-0808">Transferase</keyword>
<evidence type="ECO:0000256" key="12">
    <source>
        <dbReference type="ARBA" id="ARBA00023315"/>
    </source>
</evidence>
<organism evidence="16 17">
    <name type="scientific">Ostreobium quekettii</name>
    <dbReference type="NCBI Taxonomy" id="121088"/>
    <lineage>
        <taxon>Eukaryota</taxon>
        <taxon>Viridiplantae</taxon>
        <taxon>Chlorophyta</taxon>
        <taxon>core chlorophytes</taxon>
        <taxon>Ulvophyceae</taxon>
        <taxon>TCBD clade</taxon>
        <taxon>Bryopsidales</taxon>
        <taxon>Ostreobineae</taxon>
        <taxon>Ostreobiaceae</taxon>
        <taxon>Ostreobium</taxon>
    </lineage>
</organism>
<evidence type="ECO:0000256" key="13">
    <source>
        <dbReference type="SAM" id="MobiDB-lite"/>
    </source>
</evidence>
<evidence type="ECO:0000256" key="1">
    <source>
        <dbReference type="ARBA" id="ARBA00004370"/>
    </source>
</evidence>
<comment type="subcellular location">
    <subcellularLocation>
        <location evidence="1">Membrane</location>
    </subcellularLocation>
</comment>
<dbReference type="Proteomes" id="UP000708148">
    <property type="component" value="Unassembled WGS sequence"/>
</dbReference>
<dbReference type="AlphaFoldDB" id="A0A8S1IR44"/>
<evidence type="ECO:0000256" key="7">
    <source>
        <dbReference type="ARBA" id="ARBA00022989"/>
    </source>
</evidence>
<dbReference type="CDD" id="cd07991">
    <property type="entry name" value="LPLAT_LPCAT1-like"/>
    <property type="match status" value="1"/>
</dbReference>
<feature type="transmembrane region" description="Helical" evidence="14">
    <location>
        <begin position="168"/>
        <end position="187"/>
    </location>
</feature>
<protein>
    <recommendedName>
        <fullName evidence="15">Phospholipid/glycerol acyltransferase domain-containing protein</fullName>
    </recommendedName>
</protein>
<dbReference type="EMBL" id="CAJHUC010000444">
    <property type="protein sequence ID" value="CAD7696202.1"/>
    <property type="molecule type" value="Genomic_DNA"/>
</dbReference>
<evidence type="ECO:0000256" key="2">
    <source>
        <dbReference type="ARBA" id="ARBA00005189"/>
    </source>
</evidence>
<keyword evidence="4" id="KW-0444">Lipid biosynthesis</keyword>
<dbReference type="SUPFAM" id="SSF69593">
    <property type="entry name" value="Glycerol-3-phosphate (1)-acyltransferase"/>
    <property type="match status" value="1"/>
</dbReference>
<feature type="compositionally biased region" description="Basic and acidic residues" evidence="13">
    <location>
        <begin position="410"/>
        <end position="421"/>
    </location>
</feature>
<dbReference type="InterPro" id="IPR045252">
    <property type="entry name" value="LPCAT1-like"/>
</dbReference>
<dbReference type="GO" id="GO:0008654">
    <property type="term" value="P:phospholipid biosynthetic process"/>
    <property type="evidence" value="ECO:0007669"/>
    <property type="project" value="UniProtKB-KW"/>
</dbReference>
<dbReference type="GO" id="GO:0005783">
    <property type="term" value="C:endoplasmic reticulum"/>
    <property type="evidence" value="ECO:0007669"/>
    <property type="project" value="TreeGrafter"/>
</dbReference>
<evidence type="ECO:0000256" key="8">
    <source>
        <dbReference type="ARBA" id="ARBA00023098"/>
    </source>
</evidence>
<keyword evidence="9 14" id="KW-0472">Membrane</keyword>
<feature type="transmembrane region" description="Helical" evidence="14">
    <location>
        <begin position="207"/>
        <end position="226"/>
    </location>
</feature>
<evidence type="ECO:0000256" key="14">
    <source>
        <dbReference type="SAM" id="Phobius"/>
    </source>
</evidence>
<dbReference type="PANTHER" id="PTHR23063:SF2">
    <property type="entry name" value="GLYCEROL-3-PHOSPHATE ACYLTRANSFERASE 4, ISOFORM D-RELATED"/>
    <property type="match status" value="1"/>
</dbReference>
<keyword evidence="11" id="KW-1208">Phospholipid metabolism</keyword>
<accession>A0A8S1IR44</accession>
<evidence type="ECO:0000313" key="16">
    <source>
        <dbReference type="EMBL" id="CAD7696202.1"/>
    </source>
</evidence>
<dbReference type="OrthoDB" id="10051137at2759"/>
<dbReference type="InterPro" id="IPR002123">
    <property type="entry name" value="Plipid/glycerol_acylTrfase"/>
</dbReference>
<sequence>MSENESGSEPLAPLTKRMSLDLPGLRHGSIMQRVQSSDDVVFADMEAKNELERKVEKSYVDADEERLASAKGSLLQEVLDISSVLSDGAACLVDDSFFRCFTSATPDPWNWNFYLFPLWACGVVIRYLLLFPIRLLLLLGGFAVFLTSFFTVQLTMRDCALKRRLEKALCRFQFTMFVVSWTGVIKFHGPRPTAAPNRVWVANHTSMIDYIILSSYFPFAVIMQLHPGWVGWLQRRVLNCLGCLWFKRTEAKDRKLVMEKMRNHIRDPRSPLLIFPEGTCVNNEYSVMFKRGAFDIGATVCPIAIKYNKIFVDAFWNSRRQSFTQHLLKLMSSWAVVCDVYFLEPQTLRPGESWQSLASRVQGMIAKRAQLRVVSWDGYLKYYNLGEKHPQLIEKRRRVFANSIRRYLRSEEPSEESRTGEAEGIAQRKSRTEGAE</sequence>
<keyword evidence="8" id="KW-0443">Lipid metabolism</keyword>
<dbReference type="PANTHER" id="PTHR23063">
    <property type="entry name" value="PHOSPHOLIPID ACYLTRANSFERASE"/>
    <property type="match status" value="1"/>
</dbReference>
<proteinExistence type="inferred from homology"/>
<evidence type="ECO:0000256" key="4">
    <source>
        <dbReference type="ARBA" id="ARBA00022516"/>
    </source>
</evidence>
<dbReference type="GO" id="GO:0019432">
    <property type="term" value="P:triglyceride biosynthetic process"/>
    <property type="evidence" value="ECO:0007669"/>
    <property type="project" value="TreeGrafter"/>
</dbReference>
<dbReference type="GO" id="GO:0016020">
    <property type="term" value="C:membrane"/>
    <property type="evidence" value="ECO:0007669"/>
    <property type="project" value="UniProtKB-SubCell"/>
</dbReference>
<evidence type="ECO:0000256" key="11">
    <source>
        <dbReference type="ARBA" id="ARBA00023264"/>
    </source>
</evidence>
<evidence type="ECO:0000313" key="17">
    <source>
        <dbReference type="Proteomes" id="UP000708148"/>
    </source>
</evidence>
<dbReference type="GO" id="GO:0004366">
    <property type="term" value="F:glycerol-3-phosphate O-acyltransferase activity"/>
    <property type="evidence" value="ECO:0007669"/>
    <property type="project" value="TreeGrafter"/>
</dbReference>
<dbReference type="SMART" id="SM00563">
    <property type="entry name" value="PlsC"/>
    <property type="match status" value="1"/>
</dbReference>
<evidence type="ECO:0000256" key="5">
    <source>
        <dbReference type="ARBA" id="ARBA00022679"/>
    </source>
</evidence>
<evidence type="ECO:0000256" key="10">
    <source>
        <dbReference type="ARBA" id="ARBA00023209"/>
    </source>
</evidence>
<reference evidence="16" key="1">
    <citation type="submission" date="2020-12" db="EMBL/GenBank/DDBJ databases">
        <authorList>
            <person name="Iha C."/>
        </authorList>
    </citation>
    <scope>NUCLEOTIDE SEQUENCE</scope>
</reference>
<evidence type="ECO:0000256" key="3">
    <source>
        <dbReference type="ARBA" id="ARBA00008655"/>
    </source>
</evidence>
<feature type="transmembrane region" description="Helical" evidence="14">
    <location>
        <begin position="135"/>
        <end position="156"/>
    </location>
</feature>
<gene>
    <name evidence="16" type="ORF">OSTQU699_LOCUS1563</name>
</gene>
<keyword evidence="10" id="KW-0594">Phospholipid biosynthesis</keyword>
<keyword evidence="6 14" id="KW-0812">Transmembrane</keyword>
<evidence type="ECO:0000256" key="9">
    <source>
        <dbReference type="ARBA" id="ARBA00023136"/>
    </source>
</evidence>
<dbReference type="Pfam" id="PF01553">
    <property type="entry name" value="Acyltransferase"/>
    <property type="match status" value="1"/>
</dbReference>
<keyword evidence="12" id="KW-0012">Acyltransferase</keyword>
<evidence type="ECO:0000256" key="6">
    <source>
        <dbReference type="ARBA" id="ARBA00022692"/>
    </source>
</evidence>
<comment type="similarity">
    <text evidence="3">Belongs to the 1-acyl-sn-glycerol-3-phosphate acyltransferase family.</text>
</comment>
<feature type="region of interest" description="Disordered" evidence="13">
    <location>
        <begin position="410"/>
        <end position="436"/>
    </location>
</feature>
<name>A0A8S1IR44_9CHLO</name>
<keyword evidence="7 14" id="KW-1133">Transmembrane helix</keyword>